<keyword evidence="1" id="KW-0175">Coiled coil</keyword>
<reference evidence="4 5" key="1">
    <citation type="submission" date="2019-06" db="EMBL/GenBank/DDBJ databases">
        <authorList>
            <person name="Meng X."/>
        </authorList>
    </citation>
    <scope>NUCLEOTIDE SEQUENCE [LARGE SCALE GENOMIC DNA]</scope>
    <source>
        <strain evidence="4 5">M625</strain>
    </source>
</reference>
<feature type="transmembrane region" description="Helical" evidence="2">
    <location>
        <begin position="253"/>
        <end position="275"/>
    </location>
</feature>
<comment type="caution">
    <text evidence="4">The sequence shown here is derived from an EMBL/GenBank/DDBJ whole genome shotgun (WGS) entry which is preliminary data.</text>
</comment>
<organism evidence="4 5">
    <name type="scientific">Aquimarina algicola</name>
    <dbReference type="NCBI Taxonomy" id="2589995"/>
    <lineage>
        <taxon>Bacteria</taxon>
        <taxon>Pseudomonadati</taxon>
        <taxon>Bacteroidota</taxon>
        <taxon>Flavobacteriia</taxon>
        <taxon>Flavobacteriales</taxon>
        <taxon>Flavobacteriaceae</taxon>
        <taxon>Aquimarina</taxon>
    </lineage>
</organism>
<dbReference type="AlphaFoldDB" id="A0A504JHQ1"/>
<keyword evidence="2" id="KW-1133">Transmembrane helix</keyword>
<keyword evidence="5" id="KW-1185">Reference proteome</keyword>
<proteinExistence type="predicted"/>
<evidence type="ECO:0000313" key="5">
    <source>
        <dbReference type="Proteomes" id="UP000315540"/>
    </source>
</evidence>
<dbReference type="InterPro" id="IPR025645">
    <property type="entry name" value="DUF4349"/>
</dbReference>
<sequence>MKPTFKKRFKKLILWLVALFIALFVFRFIYGYTKTPDNTSSQAQFFETISSPRKNYASKKYEVKSNTGAQSTIRVDQKYEKIAEIKTKSSTFEDEEKLARKTIEEFDALIQFEQKSGNKGYRRLNLVIGVPPENFDNLYQKLTQIGNIQAKQITKKDKTNEYKELNAKKQSLEKIRNSLIELKSKGGKIEEYMDLENRILEIEQQLQGLGVSLGDFDDENEFCTVQFSLLEGKEIKIGTMQRVKVALEWTIKMYLGIITILLFVTLFGYIFLLAVDKFKILEQIISRKE</sequence>
<evidence type="ECO:0000256" key="1">
    <source>
        <dbReference type="SAM" id="Coils"/>
    </source>
</evidence>
<feature type="coiled-coil region" evidence="1">
    <location>
        <begin position="148"/>
        <end position="185"/>
    </location>
</feature>
<name>A0A504JHQ1_9FLAO</name>
<gene>
    <name evidence="4" type="ORF">FHK87_07160</name>
</gene>
<dbReference type="EMBL" id="VFWZ01000002">
    <property type="protein sequence ID" value="TPN87358.1"/>
    <property type="molecule type" value="Genomic_DNA"/>
</dbReference>
<dbReference type="RefSeq" id="WP_140592000.1">
    <property type="nucleotide sequence ID" value="NZ_VFWZ01000002.1"/>
</dbReference>
<evidence type="ECO:0000259" key="3">
    <source>
        <dbReference type="Pfam" id="PF14257"/>
    </source>
</evidence>
<dbReference type="OrthoDB" id="651340at2"/>
<evidence type="ECO:0000256" key="2">
    <source>
        <dbReference type="SAM" id="Phobius"/>
    </source>
</evidence>
<keyword evidence="2" id="KW-0472">Membrane</keyword>
<evidence type="ECO:0000313" key="4">
    <source>
        <dbReference type="EMBL" id="TPN87358.1"/>
    </source>
</evidence>
<accession>A0A504JHQ1</accession>
<feature type="transmembrane region" description="Helical" evidence="2">
    <location>
        <begin position="12"/>
        <end position="32"/>
    </location>
</feature>
<protein>
    <submittedName>
        <fullName evidence="4">DUF4349 domain-containing protein</fullName>
    </submittedName>
</protein>
<keyword evidence="2" id="KW-0812">Transmembrane</keyword>
<dbReference type="Pfam" id="PF14257">
    <property type="entry name" value="DUF4349"/>
    <property type="match status" value="1"/>
</dbReference>
<feature type="domain" description="DUF4349" evidence="3">
    <location>
        <begin position="83"/>
        <end position="270"/>
    </location>
</feature>
<dbReference type="Proteomes" id="UP000315540">
    <property type="component" value="Unassembled WGS sequence"/>
</dbReference>